<sequence>MDLSVKLGNITLKNPIMTASGTFSSKENSEFIDINQLGAVVTKGVSTAPWDGNPTPRIAETYGGMINAVGLQNDGVDTYIENELAFLNQFDTIKIANIAGRTIDEYCEVVQKLNNSSVDMMEINISCPNVKCGGIGFGTDVALAGEVTAQVKKIAKKPIIVKLTPNVTDITEIAKAVEAAGADVISLINTLLGMKIDVHKKKCVVANRMGGLSGPAIKPVAIRMVYQVRRSVNIPIIGLGGIMNGEDVAEFILAGADAVAIGTATLIDPTAPIKIKNEFSQYMDLYNFKNISELKSSFIN</sequence>
<protein>
    <submittedName>
        <fullName evidence="1">Dihydroorotate dehydrogenase B catalytic subunit</fullName>
    </submittedName>
</protein>
<dbReference type="EMBL" id="LJDB01000064">
    <property type="protein sequence ID" value="ONI39497.1"/>
    <property type="molecule type" value="Genomic_DNA"/>
</dbReference>
<comment type="caution">
    <text evidence="1">The sequence shown here is derived from an EMBL/GenBank/DDBJ whole genome shotgun (WGS) entry which is preliminary data.</text>
</comment>
<gene>
    <name evidence="1" type="ORF">AN396_08650</name>
</gene>
<keyword evidence="2" id="KW-1185">Reference proteome</keyword>
<dbReference type="Proteomes" id="UP000188605">
    <property type="component" value="Unassembled WGS sequence"/>
</dbReference>
<name>A0ACC8XAX2_9FIRM</name>
<proteinExistence type="predicted"/>
<evidence type="ECO:0000313" key="2">
    <source>
        <dbReference type="Proteomes" id="UP000188605"/>
    </source>
</evidence>
<reference evidence="1" key="1">
    <citation type="submission" date="2016-08" db="EMBL/GenBank/DDBJ databases">
        <authorList>
            <person name="Ngugi D.K."/>
            <person name="Miyake S."/>
            <person name="Stingl U."/>
        </authorList>
    </citation>
    <scope>NUCLEOTIDE SEQUENCE</scope>
    <source>
        <strain evidence="1">SCG-B11WGA-EpuloA1</strain>
    </source>
</reference>
<accession>A0ACC8XAX2</accession>
<organism evidence="1 2">
    <name type="scientific">Candidatus Epulonipiscium fishelsonii</name>
    <dbReference type="NCBI Taxonomy" id="77094"/>
    <lineage>
        <taxon>Bacteria</taxon>
        <taxon>Bacillati</taxon>
        <taxon>Bacillota</taxon>
        <taxon>Clostridia</taxon>
        <taxon>Lachnospirales</taxon>
        <taxon>Lachnospiraceae</taxon>
        <taxon>Candidatus Epulonipiscium</taxon>
    </lineage>
</organism>
<evidence type="ECO:0000313" key="1">
    <source>
        <dbReference type="EMBL" id="ONI39497.1"/>
    </source>
</evidence>